<dbReference type="VEuPathDB" id="ToxoDB:CSUI_008742"/>
<dbReference type="GeneID" id="94432078"/>
<proteinExistence type="predicted"/>
<dbReference type="RefSeq" id="XP_067919159.1">
    <property type="nucleotide sequence ID" value="XM_068068867.1"/>
</dbReference>
<dbReference type="Proteomes" id="UP000221165">
    <property type="component" value="Unassembled WGS sequence"/>
</dbReference>
<protein>
    <submittedName>
        <fullName evidence="1">Uncharacterized protein</fullName>
    </submittedName>
</protein>
<accession>A0A2C6KLD2</accession>
<dbReference type="EMBL" id="MIGC01004979">
    <property type="protein sequence ID" value="PHJ17438.1"/>
    <property type="molecule type" value="Genomic_DNA"/>
</dbReference>
<reference evidence="1 2" key="1">
    <citation type="journal article" date="2017" name="Int. J. Parasitol.">
        <title>The genome of the protozoan parasite Cystoisospora suis and a reverse vaccinology approach to identify vaccine candidates.</title>
        <authorList>
            <person name="Palmieri N."/>
            <person name="Shrestha A."/>
            <person name="Ruttkowski B."/>
            <person name="Beck T."/>
            <person name="Vogl C."/>
            <person name="Tomley F."/>
            <person name="Blake D.P."/>
            <person name="Joachim A."/>
        </authorList>
    </citation>
    <scope>NUCLEOTIDE SEQUENCE [LARGE SCALE GENOMIC DNA]</scope>
    <source>
        <strain evidence="1 2">Wien I</strain>
    </source>
</reference>
<evidence type="ECO:0000313" key="1">
    <source>
        <dbReference type="EMBL" id="PHJ17438.1"/>
    </source>
</evidence>
<name>A0A2C6KLD2_9APIC</name>
<keyword evidence="2" id="KW-1185">Reference proteome</keyword>
<dbReference type="AlphaFoldDB" id="A0A2C6KLD2"/>
<organism evidence="1 2">
    <name type="scientific">Cystoisospora suis</name>
    <dbReference type="NCBI Taxonomy" id="483139"/>
    <lineage>
        <taxon>Eukaryota</taxon>
        <taxon>Sar</taxon>
        <taxon>Alveolata</taxon>
        <taxon>Apicomplexa</taxon>
        <taxon>Conoidasida</taxon>
        <taxon>Coccidia</taxon>
        <taxon>Eucoccidiorida</taxon>
        <taxon>Eimeriorina</taxon>
        <taxon>Sarcocystidae</taxon>
        <taxon>Cystoisospora</taxon>
    </lineage>
</organism>
<gene>
    <name evidence="1" type="ORF">CSUI_008742</name>
</gene>
<evidence type="ECO:0000313" key="2">
    <source>
        <dbReference type="Proteomes" id="UP000221165"/>
    </source>
</evidence>
<sequence>MRRRRRTGDFLCTYYLYFASSSDSTSSYRSSFSFLVVSMNFQVMIFSKMSILYGEKLIVTVTHILS</sequence>
<comment type="caution">
    <text evidence="1">The sequence shown here is derived from an EMBL/GenBank/DDBJ whole genome shotgun (WGS) entry which is preliminary data.</text>
</comment>